<keyword evidence="2" id="KW-0732">Signal</keyword>
<gene>
    <name evidence="3" type="ORF">GL4_0434</name>
</gene>
<dbReference type="Proteomes" id="UP000031643">
    <property type="component" value="Chromosome"/>
</dbReference>
<proteinExistence type="predicted"/>
<evidence type="ECO:0000256" key="1">
    <source>
        <dbReference type="SAM" id="MobiDB-lite"/>
    </source>
</evidence>
<dbReference type="HOGENOM" id="CLU_1325086_0_0_5"/>
<dbReference type="AlphaFoldDB" id="A0A0A8K082"/>
<evidence type="ECO:0000313" key="3">
    <source>
        <dbReference type="EMBL" id="BAQ15902.1"/>
    </source>
</evidence>
<feature type="region of interest" description="Disordered" evidence="1">
    <location>
        <begin position="75"/>
        <end position="94"/>
    </location>
</feature>
<dbReference type="RefSeq" id="WP_045364035.1">
    <property type="nucleotide sequence ID" value="NZ_AP014648.1"/>
</dbReference>
<evidence type="ECO:0000313" key="4">
    <source>
        <dbReference type="Proteomes" id="UP000031643"/>
    </source>
</evidence>
<feature type="signal peptide" evidence="2">
    <location>
        <begin position="1"/>
        <end position="29"/>
    </location>
</feature>
<feature type="chain" id="PRO_5002038459" evidence="2">
    <location>
        <begin position="30"/>
        <end position="207"/>
    </location>
</feature>
<organism evidence="3 4">
    <name type="scientific">Methyloceanibacter caenitepidi</name>
    <dbReference type="NCBI Taxonomy" id="1384459"/>
    <lineage>
        <taxon>Bacteria</taxon>
        <taxon>Pseudomonadati</taxon>
        <taxon>Pseudomonadota</taxon>
        <taxon>Alphaproteobacteria</taxon>
        <taxon>Hyphomicrobiales</taxon>
        <taxon>Hyphomicrobiaceae</taxon>
        <taxon>Methyloceanibacter</taxon>
    </lineage>
</organism>
<name>A0A0A8K082_9HYPH</name>
<dbReference type="OrthoDB" id="8450808at2"/>
<evidence type="ECO:0000256" key="2">
    <source>
        <dbReference type="SAM" id="SignalP"/>
    </source>
</evidence>
<accession>A0A0A8K082</accession>
<keyword evidence="4" id="KW-1185">Reference proteome</keyword>
<protein>
    <submittedName>
        <fullName evidence="3">Uncharacterized protein</fullName>
    </submittedName>
</protein>
<dbReference type="KEGG" id="mcg:GL4_0434"/>
<reference evidence="3 4" key="1">
    <citation type="submission" date="2014-09" db="EMBL/GenBank/DDBJ databases">
        <title>Genome sequencing of Methyloceanibacter caenitepidi Gela4.</title>
        <authorList>
            <person name="Takeuchi M."/>
            <person name="Susumu S."/>
            <person name="Kamagata Y."/>
            <person name="Oshima K."/>
            <person name="Hattori M."/>
            <person name="Iwasaki W."/>
        </authorList>
    </citation>
    <scope>NUCLEOTIDE SEQUENCE [LARGE SCALE GENOMIC DNA]</scope>
    <source>
        <strain evidence="3 4">Gela4</strain>
    </source>
</reference>
<dbReference type="EMBL" id="AP014648">
    <property type="protein sequence ID" value="BAQ15902.1"/>
    <property type="molecule type" value="Genomic_DNA"/>
</dbReference>
<sequence>MSIRIPALRTLCLSFATLLALAFINTAQAQGLAEGGFDPADLEAMTASVHQVDLTEDMVTRLIASFPEMRKTGAKFSKTQLPEKPPVPGSGNSDLDALPDNKRAALEAVAQKHGFKTLEEWSDTAGTVVRGYIFLAQGKKPGATDTALRLNVEHTERNPNLTPEQKAEMIEMYRRIASSLKRLEPSDANYEMIVAMKDKLAPIMDPQ</sequence>